<evidence type="ECO:0000313" key="2">
    <source>
        <dbReference type="Proteomes" id="UP000799770"/>
    </source>
</evidence>
<dbReference type="AlphaFoldDB" id="A0A6A5ZEQ2"/>
<dbReference type="EMBL" id="ML977318">
    <property type="protein sequence ID" value="KAF2117564.1"/>
    <property type="molecule type" value="Genomic_DNA"/>
</dbReference>
<accession>A0A6A5ZEQ2</accession>
<reference evidence="1" key="1">
    <citation type="journal article" date="2020" name="Stud. Mycol.">
        <title>101 Dothideomycetes genomes: a test case for predicting lifestyles and emergence of pathogens.</title>
        <authorList>
            <person name="Haridas S."/>
            <person name="Albert R."/>
            <person name="Binder M."/>
            <person name="Bloem J."/>
            <person name="Labutti K."/>
            <person name="Salamov A."/>
            <person name="Andreopoulos B."/>
            <person name="Baker S."/>
            <person name="Barry K."/>
            <person name="Bills G."/>
            <person name="Bluhm B."/>
            <person name="Cannon C."/>
            <person name="Castanera R."/>
            <person name="Culley D."/>
            <person name="Daum C."/>
            <person name="Ezra D."/>
            <person name="Gonzalez J."/>
            <person name="Henrissat B."/>
            <person name="Kuo A."/>
            <person name="Liang C."/>
            <person name="Lipzen A."/>
            <person name="Lutzoni F."/>
            <person name="Magnuson J."/>
            <person name="Mondo S."/>
            <person name="Nolan M."/>
            <person name="Ohm R."/>
            <person name="Pangilinan J."/>
            <person name="Park H.-J."/>
            <person name="Ramirez L."/>
            <person name="Alfaro M."/>
            <person name="Sun H."/>
            <person name="Tritt A."/>
            <person name="Yoshinaga Y."/>
            <person name="Zwiers L.-H."/>
            <person name="Turgeon B."/>
            <person name="Goodwin S."/>
            <person name="Spatafora J."/>
            <person name="Crous P."/>
            <person name="Grigoriev I."/>
        </authorList>
    </citation>
    <scope>NUCLEOTIDE SEQUENCE</scope>
    <source>
        <strain evidence="1">CBS 627.86</strain>
    </source>
</reference>
<organism evidence="1 2">
    <name type="scientific">Lophiotrema nucula</name>
    <dbReference type="NCBI Taxonomy" id="690887"/>
    <lineage>
        <taxon>Eukaryota</taxon>
        <taxon>Fungi</taxon>
        <taxon>Dikarya</taxon>
        <taxon>Ascomycota</taxon>
        <taxon>Pezizomycotina</taxon>
        <taxon>Dothideomycetes</taxon>
        <taxon>Pleosporomycetidae</taxon>
        <taxon>Pleosporales</taxon>
        <taxon>Lophiotremataceae</taxon>
        <taxon>Lophiotrema</taxon>
    </lineage>
</organism>
<gene>
    <name evidence="1" type="ORF">BDV96DRAFT_395692</name>
</gene>
<sequence length="185" mass="20559">MHSMLLAWSRTKLPESIRTLTLISSSITTHSPHPPFPPNPKINLLASLEHLIVPLCICFCLSANTFCIKHAISTPTPTKSRTAVSLIEQPWSGRKGINRVQLAQLRLPPSNDWRKEGAQLVISGMVRSFASEKCRDGINGMVAPRCAVLVHLISFRFRIFSYLPAREGLFAANIPSFSLESRRDG</sequence>
<dbReference type="Proteomes" id="UP000799770">
    <property type="component" value="Unassembled WGS sequence"/>
</dbReference>
<protein>
    <submittedName>
        <fullName evidence="1">Uncharacterized protein</fullName>
    </submittedName>
</protein>
<keyword evidence="2" id="KW-1185">Reference proteome</keyword>
<evidence type="ECO:0000313" key="1">
    <source>
        <dbReference type="EMBL" id="KAF2117564.1"/>
    </source>
</evidence>
<proteinExistence type="predicted"/>
<name>A0A6A5ZEQ2_9PLEO</name>